<sequence length="52" mass="6346">MTDKIKSVTIQEIPSLRRHTSPNTPYTLKLWLKELGRRGNWSMPNWQHWERK</sequence>
<dbReference type="InParanoid" id="G2YXF2"/>
<accession>G2YXF2</accession>
<protein>
    <submittedName>
        <fullName evidence="1">Uncharacterized protein</fullName>
    </submittedName>
</protein>
<gene>
    <name evidence="1" type="ORF">BofuT4_uP147330.1</name>
</gene>
<dbReference type="HOGENOM" id="CLU_3087026_0_0_1"/>
<evidence type="ECO:0000313" key="2">
    <source>
        <dbReference type="Proteomes" id="UP000008177"/>
    </source>
</evidence>
<organism evidence="1 2">
    <name type="scientific">Botryotinia fuckeliana (strain T4)</name>
    <name type="common">Noble rot fungus</name>
    <name type="synonym">Botrytis cinerea</name>
    <dbReference type="NCBI Taxonomy" id="999810"/>
    <lineage>
        <taxon>Eukaryota</taxon>
        <taxon>Fungi</taxon>
        <taxon>Dikarya</taxon>
        <taxon>Ascomycota</taxon>
        <taxon>Pezizomycotina</taxon>
        <taxon>Leotiomycetes</taxon>
        <taxon>Helotiales</taxon>
        <taxon>Sclerotiniaceae</taxon>
        <taxon>Botrytis</taxon>
    </lineage>
</organism>
<dbReference type="AlphaFoldDB" id="G2YXF2"/>
<proteinExistence type="predicted"/>
<dbReference type="EMBL" id="FQ790359">
    <property type="protein sequence ID" value="CCD56123.1"/>
    <property type="molecule type" value="Genomic_DNA"/>
</dbReference>
<dbReference type="Proteomes" id="UP000008177">
    <property type="component" value="Unplaced contigs"/>
</dbReference>
<evidence type="ECO:0000313" key="1">
    <source>
        <dbReference type="EMBL" id="CCD56123.1"/>
    </source>
</evidence>
<reference evidence="2" key="1">
    <citation type="journal article" date="2011" name="PLoS Genet.">
        <title>Genomic analysis of the necrotrophic fungal pathogens Sclerotinia sclerotiorum and Botrytis cinerea.</title>
        <authorList>
            <person name="Amselem J."/>
            <person name="Cuomo C.A."/>
            <person name="van Kan J.A."/>
            <person name="Viaud M."/>
            <person name="Benito E.P."/>
            <person name="Couloux A."/>
            <person name="Coutinho P.M."/>
            <person name="de Vries R.P."/>
            <person name="Dyer P.S."/>
            <person name="Fillinger S."/>
            <person name="Fournier E."/>
            <person name="Gout L."/>
            <person name="Hahn M."/>
            <person name="Kohn L."/>
            <person name="Lapalu N."/>
            <person name="Plummer K.M."/>
            <person name="Pradier J.M."/>
            <person name="Quevillon E."/>
            <person name="Sharon A."/>
            <person name="Simon A."/>
            <person name="ten Have A."/>
            <person name="Tudzynski B."/>
            <person name="Tudzynski P."/>
            <person name="Wincker P."/>
            <person name="Andrew M."/>
            <person name="Anthouard V."/>
            <person name="Beever R.E."/>
            <person name="Beffa R."/>
            <person name="Benoit I."/>
            <person name="Bouzid O."/>
            <person name="Brault B."/>
            <person name="Chen Z."/>
            <person name="Choquer M."/>
            <person name="Collemare J."/>
            <person name="Cotton P."/>
            <person name="Danchin E.G."/>
            <person name="Da Silva C."/>
            <person name="Gautier A."/>
            <person name="Giraud C."/>
            <person name="Giraud T."/>
            <person name="Gonzalez C."/>
            <person name="Grossetete S."/>
            <person name="Guldener U."/>
            <person name="Henrissat B."/>
            <person name="Howlett B.J."/>
            <person name="Kodira C."/>
            <person name="Kretschmer M."/>
            <person name="Lappartient A."/>
            <person name="Leroch M."/>
            <person name="Levis C."/>
            <person name="Mauceli E."/>
            <person name="Neuveglise C."/>
            <person name="Oeser B."/>
            <person name="Pearson M."/>
            <person name="Poulain J."/>
            <person name="Poussereau N."/>
            <person name="Quesneville H."/>
            <person name="Rascle C."/>
            <person name="Schumacher J."/>
            <person name="Segurens B."/>
            <person name="Sexton A."/>
            <person name="Silva E."/>
            <person name="Sirven C."/>
            <person name="Soanes D.M."/>
            <person name="Talbot N.J."/>
            <person name="Templeton M."/>
            <person name="Yandava C."/>
            <person name="Yarden O."/>
            <person name="Zeng Q."/>
            <person name="Rollins J.A."/>
            <person name="Lebrun M.H."/>
            <person name="Dickman M."/>
        </authorList>
    </citation>
    <scope>NUCLEOTIDE SEQUENCE [LARGE SCALE GENOMIC DNA]</scope>
    <source>
        <strain evidence="2">T4</strain>
    </source>
</reference>
<name>G2YXF2_BOTF4</name>